<sequence>MIYFSDFHFDHFSLFSRTRQWDPVGGLESFTVERISKAQAWQRAGRAGRESAGVCLRLYTDAQYKSMSMYPQPELLRVDLASVLLNLAAIGIENLHSFPWLSQPCSSCISFSLDLLSRLGALRQLSSDVTTISLIPENASSHSGPQVSAAPLRCGHSIDFTVIPTPVKVVISSNVIYVKEGKENHLAYFPLKYV</sequence>
<dbReference type="Proteomes" id="UP000784294">
    <property type="component" value="Unassembled WGS sequence"/>
</dbReference>
<comment type="caution">
    <text evidence="5">The sequence shown here is derived from an EMBL/GenBank/DDBJ whole genome shotgun (WGS) entry which is preliminary data.</text>
</comment>
<evidence type="ECO:0000256" key="1">
    <source>
        <dbReference type="ARBA" id="ARBA00022741"/>
    </source>
</evidence>
<dbReference type="GO" id="GO:0016787">
    <property type="term" value="F:hydrolase activity"/>
    <property type="evidence" value="ECO:0007669"/>
    <property type="project" value="UniProtKB-KW"/>
</dbReference>
<evidence type="ECO:0000256" key="3">
    <source>
        <dbReference type="ARBA" id="ARBA00022806"/>
    </source>
</evidence>
<evidence type="ECO:0008006" key="7">
    <source>
        <dbReference type="Google" id="ProtNLM"/>
    </source>
</evidence>
<protein>
    <recommendedName>
        <fullName evidence="7">Helicase C-terminal domain-containing protein</fullName>
    </recommendedName>
</protein>
<organism evidence="5 6">
    <name type="scientific">Protopolystoma xenopodis</name>
    <dbReference type="NCBI Taxonomy" id="117903"/>
    <lineage>
        <taxon>Eukaryota</taxon>
        <taxon>Metazoa</taxon>
        <taxon>Spiralia</taxon>
        <taxon>Lophotrochozoa</taxon>
        <taxon>Platyhelminthes</taxon>
        <taxon>Monogenea</taxon>
        <taxon>Polyopisthocotylea</taxon>
        <taxon>Polystomatidea</taxon>
        <taxon>Polystomatidae</taxon>
        <taxon>Protopolystoma</taxon>
    </lineage>
</organism>
<name>A0A448WAZ2_9PLAT</name>
<evidence type="ECO:0000313" key="5">
    <source>
        <dbReference type="EMBL" id="VEL07313.1"/>
    </source>
</evidence>
<reference evidence="5" key="1">
    <citation type="submission" date="2018-11" db="EMBL/GenBank/DDBJ databases">
        <authorList>
            <consortium name="Pathogen Informatics"/>
        </authorList>
    </citation>
    <scope>NUCLEOTIDE SEQUENCE</scope>
</reference>
<dbReference type="GO" id="GO:0003723">
    <property type="term" value="F:RNA binding"/>
    <property type="evidence" value="ECO:0007669"/>
    <property type="project" value="TreeGrafter"/>
</dbReference>
<dbReference type="SUPFAM" id="SSF52540">
    <property type="entry name" value="P-loop containing nucleoside triphosphate hydrolases"/>
    <property type="match status" value="1"/>
</dbReference>
<evidence type="ECO:0000256" key="2">
    <source>
        <dbReference type="ARBA" id="ARBA00022801"/>
    </source>
</evidence>
<evidence type="ECO:0000256" key="4">
    <source>
        <dbReference type="ARBA" id="ARBA00022840"/>
    </source>
</evidence>
<dbReference type="GO" id="GO:0004386">
    <property type="term" value="F:helicase activity"/>
    <property type="evidence" value="ECO:0007669"/>
    <property type="project" value="UniProtKB-KW"/>
</dbReference>
<dbReference type="GO" id="GO:0005524">
    <property type="term" value="F:ATP binding"/>
    <property type="evidence" value="ECO:0007669"/>
    <property type="project" value="UniProtKB-KW"/>
</dbReference>
<dbReference type="InterPro" id="IPR027417">
    <property type="entry name" value="P-loop_NTPase"/>
</dbReference>
<dbReference type="AlphaFoldDB" id="A0A448WAZ2"/>
<keyword evidence="6" id="KW-1185">Reference proteome</keyword>
<keyword evidence="3" id="KW-0347">Helicase</keyword>
<gene>
    <name evidence="5" type="ORF">PXEA_LOCUS753</name>
</gene>
<keyword evidence="4" id="KW-0067">ATP-binding</keyword>
<dbReference type="InterPro" id="IPR042035">
    <property type="entry name" value="DEAH_win-hel_dom"/>
</dbReference>
<accession>A0A448WAZ2</accession>
<evidence type="ECO:0000313" key="6">
    <source>
        <dbReference type="Proteomes" id="UP000784294"/>
    </source>
</evidence>
<keyword evidence="1" id="KW-0547">Nucleotide-binding</keyword>
<dbReference type="OrthoDB" id="10253254at2759"/>
<proteinExistence type="predicted"/>
<dbReference type="Gene3D" id="1.10.10.2130">
    <property type="entry name" value="DEAH helicase family, winged-helix domain"/>
    <property type="match status" value="1"/>
</dbReference>
<keyword evidence="2" id="KW-0378">Hydrolase</keyword>
<dbReference type="Gene3D" id="3.40.50.300">
    <property type="entry name" value="P-loop containing nucleotide triphosphate hydrolases"/>
    <property type="match status" value="1"/>
</dbReference>
<dbReference type="EMBL" id="CAAALY010001469">
    <property type="protein sequence ID" value="VEL07313.1"/>
    <property type="molecule type" value="Genomic_DNA"/>
</dbReference>
<dbReference type="PANTHER" id="PTHR18934">
    <property type="entry name" value="ATP-DEPENDENT RNA HELICASE"/>
    <property type="match status" value="1"/>
</dbReference>
<dbReference type="PANTHER" id="PTHR18934:SF99">
    <property type="entry name" value="ATP-DEPENDENT RNA HELICASE DHX37-RELATED"/>
    <property type="match status" value="1"/>
</dbReference>